<dbReference type="AlphaFoldDB" id="A0A813CC71"/>
<proteinExistence type="predicted"/>
<keyword evidence="2" id="KW-1185">Reference proteome</keyword>
<sequence>MFQPGGSKSGGLPLQLKSSSCHNLGSSEYYLFSWTSGYDGILLVLIALVTLGSPREEAWRVDKIGLVLAEYFRNSSLPHVPLPDSILQCSGSNIVEEHSHPQLVSVFESVGYRFWAGKVICGASRRRQRICRRMVGTWRTCGGVAAAWADSPTKKQILTSWWSRCWTAQIVLWESSCSTALYWHNGG</sequence>
<reference evidence="1" key="1">
    <citation type="submission" date="2021-02" db="EMBL/GenBank/DDBJ databases">
        <authorList>
            <person name="Dougan E. K."/>
            <person name="Rhodes N."/>
            <person name="Thang M."/>
            <person name="Chan C."/>
        </authorList>
    </citation>
    <scope>NUCLEOTIDE SEQUENCE</scope>
</reference>
<comment type="caution">
    <text evidence="1">The sequence shown here is derived from an EMBL/GenBank/DDBJ whole genome shotgun (WGS) entry which is preliminary data.</text>
</comment>
<name>A0A813CC71_9DINO</name>
<evidence type="ECO:0000313" key="1">
    <source>
        <dbReference type="EMBL" id="CAE7939900.1"/>
    </source>
</evidence>
<organism evidence="1 2">
    <name type="scientific">Symbiodinium necroappetens</name>
    <dbReference type="NCBI Taxonomy" id="1628268"/>
    <lineage>
        <taxon>Eukaryota</taxon>
        <taxon>Sar</taxon>
        <taxon>Alveolata</taxon>
        <taxon>Dinophyceae</taxon>
        <taxon>Suessiales</taxon>
        <taxon>Symbiodiniaceae</taxon>
        <taxon>Symbiodinium</taxon>
    </lineage>
</organism>
<evidence type="ECO:0000313" key="2">
    <source>
        <dbReference type="Proteomes" id="UP000601435"/>
    </source>
</evidence>
<dbReference type="EMBL" id="CAJNJA010089925">
    <property type="protein sequence ID" value="CAE7939900.1"/>
    <property type="molecule type" value="Genomic_DNA"/>
</dbReference>
<protein>
    <submittedName>
        <fullName evidence="1">Uncharacterized protein</fullName>
    </submittedName>
</protein>
<gene>
    <name evidence="1" type="ORF">SNEC2469_LOCUS33692</name>
</gene>
<dbReference type="Proteomes" id="UP000601435">
    <property type="component" value="Unassembled WGS sequence"/>
</dbReference>
<accession>A0A813CC71</accession>
<dbReference type="OrthoDB" id="10546063at2759"/>